<dbReference type="Proteomes" id="UP001324427">
    <property type="component" value="Unassembled WGS sequence"/>
</dbReference>
<dbReference type="AlphaFoldDB" id="A0AAV9J816"/>
<dbReference type="EMBL" id="JAVFHQ010000058">
    <property type="protein sequence ID" value="KAK4541043.1"/>
    <property type="molecule type" value="Genomic_DNA"/>
</dbReference>
<dbReference type="InterPro" id="IPR057683">
    <property type="entry name" value="DUF7923"/>
</dbReference>
<feature type="domain" description="Tandem CCCH zinc finger" evidence="3">
    <location>
        <begin position="453"/>
        <end position="513"/>
    </location>
</feature>
<dbReference type="PANTHER" id="PTHR37543">
    <property type="entry name" value="CCCH ZINC FINGER DNA BINDING PROTEIN (AFU_ORTHOLOGUE AFUA_5G12760)"/>
    <property type="match status" value="1"/>
</dbReference>
<evidence type="ECO:0000256" key="1">
    <source>
        <dbReference type="SAM" id="MobiDB-lite"/>
    </source>
</evidence>
<feature type="region of interest" description="Disordered" evidence="1">
    <location>
        <begin position="283"/>
        <end position="328"/>
    </location>
</feature>
<feature type="domain" description="DUF7923" evidence="2">
    <location>
        <begin position="92"/>
        <end position="273"/>
    </location>
</feature>
<reference evidence="4 5" key="1">
    <citation type="submission" date="2021-11" db="EMBL/GenBank/DDBJ databases">
        <title>Black yeast isolated from Biological Soil Crust.</title>
        <authorList>
            <person name="Kurbessoian T."/>
        </authorList>
    </citation>
    <scope>NUCLEOTIDE SEQUENCE [LARGE SCALE GENOMIC DNA]</scope>
    <source>
        <strain evidence="4 5">CCFEE 5522</strain>
    </source>
</reference>
<sequence>MAHTNGSAHATTNGTSSKEHVASFWGRYEHLKSQDSMKNVLLEDVITRYENLVLKHNEYVMAHEEEDETLKAFHRREQTLMTSVNTLQNILNRDPFVLVLIDGDGMIFNNNFLRDGETGGRQAAAVLHDAVQKWSVEAVIETPPDVKVVVRVYANLGGLADVCTKAGLISSPNQLAEFARGFTRGKTLFDFVDVGAGKDRADGKIAETFKLYLYDYHCRQILFGCSHDNGYARLLEQYTDAEPLRRVTLLEGTPFEKELAILPFPTVKLGSIFRESKISVPGSVDLLTGQPPRPRIDSRGLSATSGVFTPRTNSPFSPGRGPIPQLDGQTTISQRLPHLRNNSIASSGNSSESASANSWATVAKTSSARLYSELPPTPTNSTSPPKSILRNLKGQRVDQTLEYDRDEVLRLKRLKMCNQHYIGNGCCHYNAGKPDKCPHRHDVKLSNQSRYTLRVVARETPCKKGFECDDAKCIYGHRCPFPLATEGSSRGSGMCLNGDNCRFPREMHGVDTKVVKRTLVTGAF</sequence>
<accession>A0AAV9J816</accession>
<gene>
    <name evidence="4" type="ORF">LTR36_008412</name>
</gene>
<dbReference type="InterPro" id="IPR057654">
    <property type="entry name" value="Znf-CCCH_tandem"/>
</dbReference>
<name>A0AAV9J816_9PEZI</name>
<protein>
    <recommendedName>
        <fullName evidence="6">C3H1-type domain-containing protein</fullName>
    </recommendedName>
</protein>
<organism evidence="4 5">
    <name type="scientific">Oleoguttula mirabilis</name>
    <dbReference type="NCBI Taxonomy" id="1507867"/>
    <lineage>
        <taxon>Eukaryota</taxon>
        <taxon>Fungi</taxon>
        <taxon>Dikarya</taxon>
        <taxon>Ascomycota</taxon>
        <taxon>Pezizomycotina</taxon>
        <taxon>Dothideomycetes</taxon>
        <taxon>Dothideomycetidae</taxon>
        <taxon>Mycosphaerellales</taxon>
        <taxon>Teratosphaeriaceae</taxon>
        <taxon>Oleoguttula</taxon>
    </lineage>
</organism>
<comment type="caution">
    <text evidence="4">The sequence shown here is derived from an EMBL/GenBank/DDBJ whole genome shotgun (WGS) entry which is preliminary data.</text>
</comment>
<dbReference type="PANTHER" id="PTHR37543:SF1">
    <property type="entry name" value="CCCH ZINC FINGER DNA BINDING PROTEIN (AFU_ORTHOLOGUE AFUA_5G12760)"/>
    <property type="match status" value="1"/>
</dbReference>
<evidence type="ECO:0000259" key="3">
    <source>
        <dbReference type="Pfam" id="PF25543"/>
    </source>
</evidence>
<feature type="compositionally biased region" description="Polar residues" evidence="1">
    <location>
        <begin position="301"/>
        <end position="316"/>
    </location>
</feature>
<evidence type="ECO:0008006" key="6">
    <source>
        <dbReference type="Google" id="ProtNLM"/>
    </source>
</evidence>
<evidence type="ECO:0000259" key="2">
    <source>
        <dbReference type="Pfam" id="PF25540"/>
    </source>
</evidence>
<dbReference type="Pfam" id="PF25540">
    <property type="entry name" value="DUF7923"/>
    <property type="match status" value="1"/>
</dbReference>
<evidence type="ECO:0000313" key="4">
    <source>
        <dbReference type="EMBL" id="KAK4541043.1"/>
    </source>
</evidence>
<evidence type="ECO:0000313" key="5">
    <source>
        <dbReference type="Proteomes" id="UP001324427"/>
    </source>
</evidence>
<proteinExistence type="predicted"/>
<keyword evidence="5" id="KW-1185">Reference proteome</keyword>
<dbReference type="Pfam" id="PF25543">
    <property type="entry name" value="zf-CCCH_tandem"/>
    <property type="match status" value="1"/>
</dbReference>